<feature type="transmembrane region" description="Helical" evidence="5">
    <location>
        <begin position="41"/>
        <end position="68"/>
    </location>
</feature>
<dbReference type="GO" id="GO:0005886">
    <property type="term" value="C:plasma membrane"/>
    <property type="evidence" value="ECO:0007669"/>
    <property type="project" value="UniProtKB-SubCell"/>
</dbReference>
<keyword evidence="5" id="KW-0813">Transport</keyword>
<feature type="domain" description="ABC transmembrane type-1" evidence="6">
    <location>
        <begin position="43"/>
        <end position="255"/>
    </location>
</feature>
<dbReference type="AlphaFoldDB" id="A0A5C8UQR1"/>
<feature type="transmembrane region" description="Helical" evidence="5">
    <location>
        <begin position="80"/>
        <end position="101"/>
    </location>
</feature>
<reference evidence="7 8" key="1">
    <citation type="submission" date="2019-08" db="EMBL/GenBank/DDBJ databases">
        <title>Bacterial whole genome sequence for Glaciihabitans sp. CHu50b-6-2.</title>
        <authorList>
            <person name="Jin L."/>
        </authorList>
    </citation>
    <scope>NUCLEOTIDE SEQUENCE [LARGE SCALE GENOMIC DNA]</scope>
    <source>
        <strain evidence="7 8">CHu50b-6-2</strain>
    </source>
</reference>
<keyword evidence="4 5" id="KW-0472">Membrane</keyword>
<evidence type="ECO:0000313" key="8">
    <source>
        <dbReference type="Proteomes" id="UP000321379"/>
    </source>
</evidence>
<dbReference type="Proteomes" id="UP000321379">
    <property type="component" value="Unassembled WGS sequence"/>
</dbReference>
<dbReference type="PANTHER" id="PTHR43759:SF1">
    <property type="entry name" value="GLUCOSE IMPORT SYSTEM PERMEASE PROTEIN GLCT"/>
    <property type="match status" value="1"/>
</dbReference>
<keyword evidence="3 5" id="KW-1133">Transmembrane helix</keyword>
<dbReference type="InterPro" id="IPR052730">
    <property type="entry name" value="Sugar_ABC_transporter"/>
</dbReference>
<dbReference type="Gene3D" id="1.10.3720.10">
    <property type="entry name" value="MetI-like"/>
    <property type="match status" value="1"/>
</dbReference>
<accession>A0A5C8UQR1</accession>
<dbReference type="CDD" id="cd06261">
    <property type="entry name" value="TM_PBP2"/>
    <property type="match status" value="1"/>
</dbReference>
<dbReference type="InterPro" id="IPR000515">
    <property type="entry name" value="MetI-like"/>
</dbReference>
<evidence type="ECO:0000313" key="7">
    <source>
        <dbReference type="EMBL" id="TXN29787.1"/>
    </source>
</evidence>
<comment type="similarity">
    <text evidence="5">Belongs to the binding-protein-dependent transport system permease family.</text>
</comment>
<evidence type="ECO:0000259" key="6">
    <source>
        <dbReference type="PROSITE" id="PS50928"/>
    </source>
</evidence>
<dbReference type="EMBL" id="VRMG01000008">
    <property type="protein sequence ID" value="TXN29787.1"/>
    <property type="molecule type" value="Genomic_DNA"/>
</dbReference>
<keyword evidence="2 5" id="KW-0812">Transmembrane</keyword>
<evidence type="ECO:0000256" key="1">
    <source>
        <dbReference type="ARBA" id="ARBA00004141"/>
    </source>
</evidence>
<evidence type="ECO:0000256" key="4">
    <source>
        <dbReference type="ARBA" id="ARBA00023136"/>
    </source>
</evidence>
<dbReference type="PROSITE" id="PS50928">
    <property type="entry name" value="ABC_TM1"/>
    <property type="match status" value="1"/>
</dbReference>
<dbReference type="RefSeq" id="WP_147783830.1">
    <property type="nucleotide sequence ID" value="NZ_VRMG01000008.1"/>
</dbReference>
<comment type="caution">
    <text evidence="7">The sequence shown here is derived from an EMBL/GenBank/DDBJ whole genome shotgun (WGS) entry which is preliminary data.</text>
</comment>
<gene>
    <name evidence="7" type="ORF">FVP33_11620</name>
</gene>
<protein>
    <submittedName>
        <fullName evidence="7">Sugar ABC transporter permease</fullName>
    </submittedName>
</protein>
<dbReference type="Pfam" id="PF00528">
    <property type="entry name" value="BPD_transp_1"/>
    <property type="match status" value="1"/>
</dbReference>
<feature type="transmembrane region" description="Helical" evidence="5">
    <location>
        <begin position="175"/>
        <end position="193"/>
    </location>
</feature>
<evidence type="ECO:0000256" key="5">
    <source>
        <dbReference type="RuleBase" id="RU363032"/>
    </source>
</evidence>
<feature type="transmembrane region" description="Helical" evidence="5">
    <location>
        <begin position="237"/>
        <end position="259"/>
    </location>
</feature>
<organism evidence="7 8">
    <name type="scientific">Lacisediminihabitans profunda</name>
    <dbReference type="NCBI Taxonomy" id="2594790"/>
    <lineage>
        <taxon>Bacteria</taxon>
        <taxon>Bacillati</taxon>
        <taxon>Actinomycetota</taxon>
        <taxon>Actinomycetes</taxon>
        <taxon>Micrococcales</taxon>
        <taxon>Microbacteriaceae</taxon>
        <taxon>Lacisediminihabitans</taxon>
    </lineage>
</organism>
<dbReference type="SUPFAM" id="SSF161098">
    <property type="entry name" value="MetI-like"/>
    <property type="match status" value="1"/>
</dbReference>
<dbReference type="GO" id="GO:0055085">
    <property type="term" value="P:transmembrane transport"/>
    <property type="evidence" value="ECO:0007669"/>
    <property type="project" value="InterPro"/>
</dbReference>
<sequence length="273" mass="29767">MLVALYLSFTDTNLSNAVGAPVHNVGLNNYASVLTSTDFSSAVSTTCWIIIPAVVIEMVLGVGIALWLNRPRRYARGMRAVTLLPYLLVPVVIGNFFRMFYSAQFGQLNYYLSLVGLPAHAWLTDPATVRWAVVALEVWHTTPFVALLCLAGLAGMSPDPLEASMVDGANAWQRFVHIVLPDLLPILGAVLVLRAMDAIQLFDEVYVLTGGGPGRLTSVINLYLYQFGFRQFQIGQTSAAVTVIVVFLAALALIAFSIMRSRSRSRERNSGLG</sequence>
<dbReference type="InterPro" id="IPR035906">
    <property type="entry name" value="MetI-like_sf"/>
</dbReference>
<comment type="subcellular location">
    <subcellularLocation>
        <location evidence="5">Cell membrane</location>
        <topology evidence="5">Multi-pass membrane protein</topology>
    </subcellularLocation>
    <subcellularLocation>
        <location evidence="1">Membrane</location>
        <topology evidence="1">Multi-pass membrane protein</topology>
    </subcellularLocation>
</comment>
<name>A0A5C8UQR1_9MICO</name>
<evidence type="ECO:0000256" key="3">
    <source>
        <dbReference type="ARBA" id="ARBA00022989"/>
    </source>
</evidence>
<dbReference type="PANTHER" id="PTHR43759">
    <property type="entry name" value="TREHALOSE TRANSPORT SYSTEM PERMEASE PROTEIN SUGA"/>
    <property type="match status" value="1"/>
</dbReference>
<keyword evidence="8" id="KW-1185">Reference proteome</keyword>
<feature type="transmembrane region" description="Helical" evidence="5">
    <location>
        <begin position="205"/>
        <end position="225"/>
    </location>
</feature>
<evidence type="ECO:0000256" key="2">
    <source>
        <dbReference type="ARBA" id="ARBA00022692"/>
    </source>
</evidence>
<proteinExistence type="inferred from homology"/>